<dbReference type="InterPro" id="IPR043472">
    <property type="entry name" value="Macro_dom-like"/>
</dbReference>
<sequence length="153" mass="16689">MLFNDILEGDIWEIAASTSELYSTSIVVIPTNSILKVNGASVMGAGLAKQAIHKFPGLDLIIGSKIARSGNHVFFFKAWGIVSFPTKRDWREGSELSLIARSCEELNSIAIVHPDCAFYIPKVGTGKGRLNWVNVLQVVKDKLVASNIFLVEG</sequence>
<name>A0A0F9WB02_9ZZZZ</name>
<dbReference type="InterPro" id="IPR050892">
    <property type="entry name" value="ADP-ribose_metab_enzymes"/>
</dbReference>
<proteinExistence type="predicted"/>
<dbReference type="AlphaFoldDB" id="A0A0F9WB02"/>
<comment type="caution">
    <text evidence="1">The sequence shown here is derived from an EMBL/GenBank/DDBJ whole genome shotgun (WGS) entry which is preliminary data.</text>
</comment>
<dbReference type="GO" id="GO:0140291">
    <property type="term" value="P:peptidyl-glutamate ADP-deribosylation"/>
    <property type="evidence" value="ECO:0007669"/>
    <property type="project" value="TreeGrafter"/>
</dbReference>
<dbReference type="EMBL" id="LAZR01000312">
    <property type="protein sequence ID" value="KKN75308.1"/>
    <property type="molecule type" value="Genomic_DNA"/>
</dbReference>
<dbReference type="SUPFAM" id="SSF52949">
    <property type="entry name" value="Macro domain-like"/>
    <property type="match status" value="1"/>
</dbReference>
<evidence type="ECO:0008006" key="2">
    <source>
        <dbReference type="Google" id="ProtNLM"/>
    </source>
</evidence>
<reference evidence="1" key="1">
    <citation type="journal article" date="2015" name="Nature">
        <title>Complex archaea that bridge the gap between prokaryotes and eukaryotes.</title>
        <authorList>
            <person name="Spang A."/>
            <person name="Saw J.H."/>
            <person name="Jorgensen S.L."/>
            <person name="Zaremba-Niedzwiedzka K."/>
            <person name="Martijn J."/>
            <person name="Lind A.E."/>
            <person name="van Eijk R."/>
            <person name="Schleper C."/>
            <person name="Guy L."/>
            <person name="Ettema T.J."/>
        </authorList>
    </citation>
    <scope>NUCLEOTIDE SEQUENCE</scope>
</reference>
<accession>A0A0F9WB02</accession>
<dbReference type="Gene3D" id="3.40.220.10">
    <property type="entry name" value="Leucine Aminopeptidase, subunit E, domain 1"/>
    <property type="match status" value="1"/>
</dbReference>
<protein>
    <recommendedName>
        <fullName evidence="2">Macro domain-containing protein</fullName>
    </recommendedName>
</protein>
<dbReference type="PANTHER" id="PTHR12521:SF0">
    <property type="entry name" value="ADP-RIBOSE GLYCOHYDROLASE OARD1"/>
    <property type="match status" value="1"/>
</dbReference>
<gene>
    <name evidence="1" type="ORF">LCGC14_0381600</name>
</gene>
<organism evidence="1">
    <name type="scientific">marine sediment metagenome</name>
    <dbReference type="NCBI Taxonomy" id="412755"/>
    <lineage>
        <taxon>unclassified sequences</taxon>
        <taxon>metagenomes</taxon>
        <taxon>ecological metagenomes</taxon>
    </lineage>
</organism>
<evidence type="ECO:0000313" key="1">
    <source>
        <dbReference type="EMBL" id="KKN75308.1"/>
    </source>
</evidence>
<dbReference type="PANTHER" id="PTHR12521">
    <property type="entry name" value="PROTEIN C6ORF130"/>
    <property type="match status" value="1"/>
</dbReference>